<dbReference type="PROSITE" id="PS50005">
    <property type="entry name" value="TPR"/>
    <property type="match status" value="6"/>
</dbReference>
<evidence type="ECO:0000256" key="5">
    <source>
        <dbReference type="PROSITE-ProRule" id="PRU00339"/>
    </source>
</evidence>
<dbReference type="InterPro" id="IPR011990">
    <property type="entry name" value="TPR-like_helical_dom_sf"/>
</dbReference>
<gene>
    <name evidence="7" type="ORF">OUZ56_008770</name>
</gene>
<feature type="repeat" description="TPR" evidence="5">
    <location>
        <begin position="611"/>
        <end position="644"/>
    </location>
</feature>
<feature type="repeat" description="TPR" evidence="5">
    <location>
        <begin position="114"/>
        <end position="147"/>
    </location>
</feature>
<feature type="compositionally biased region" description="Polar residues" evidence="6">
    <location>
        <begin position="356"/>
        <end position="369"/>
    </location>
</feature>
<dbReference type="InterPro" id="IPR019734">
    <property type="entry name" value="TPR_rpt"/>
</dbReference>
<keyword evidence="2 5" id="KW-0802">TPR repeat</keyword>
<dbReference type="Gene3D" id="1.25.40.10">
    <property type="entry name" value="Tetratricopeptide repeat domain"/>
    <property type="match status" value="4"/>
</dbReference>
<evidence type="ECO:0000256" key="1">
    <source>
        <dbReference type="ARBA" id="ARBA00022737"/>
    </source>
</evidence>
<evidence type="ECO:0000313" key="8">
    <source>
        <dbReference type="Proteomes" id="UP001234178"/>
    </source>
</evidence>
<dbReference type="SUPFAM" id="SSF48452">
    <property type="entry name" value="TPR-like"/>
    <property type="match status" value="2"/>
</dbReference>
<comment type="caution">
    <text evidence="7">The sequence shown here is derived from an EMBL/GenBank/DDBJ whole genome shotgun (WGS) entry which is preliminary data.</text>
</comment>
<dbReference type="SMART" id="SM00028">
    <property type="entry name" value="TPR"/>
    <property type="match status" value="9"/>
</dbReference>
<dbReference type="Pfam" id="PF07719">
    <property type="entry name" value="TPR_2"/>
    <property type="match status" value="2"/>
</dbReference>
<feature type="repeat" description="TPR" evidence="5">
    <location>
        <begin position="658"/>
        <end position="691"/>
    </location>
</feature>
<comment type="similarity">
    <text evidence="3">Belongs to the APC3/CDC27 family.</text>
</comment>
<protein>
    <recommendedName>
        <fullName evidence="4">Cell division cycle protein 27 homolog</fullName>
    </recommendedName>
</protein>
<dbReference type="Pfam" id="PF13181">
    <property type="entry name" value="TPR_8"/>
    <property type="match status" value="1"/>
</dbReference>
<dbReference type="PANTHER" id="PTHR12558:SF13">
    <property type="entry name" value="CELL DIVISION CYCLE PROTEIN 27 HOMOLOG"/>
    <property type="match status" value="1"/>
</dbReference>
<dbReference type="Proteomes" id="UP001234178">
    <property type="component" value="Unassembled WGS sequence"/>
</dbReference>
<reference evidence="7 8" key="1">
    <citation type="journal article" date="2023" name="Nucleic Acids Res.">
        <title>The hologenome of Daphnia magna reveals possible DNA methylation and microbiome-mediated evolution of the host genome.</title>
        <authorList>
            <person name="Chaturvedi A."/>
            <person name="Li X."/>
            <person name="Dhandapani V."/>
            <person name="Marshall H."/>
            <person name="Kissane S."/>
            <person name="Cuenca-Cambronero M."/>
            <person name="Asole G."/>
            <person name="Calvet F."/>
            <person name="Ruiz-Romero M."/>
            <person name="Marangio P."/>
            <person name="Guigo R."/>
            <person name="Rago D."/>
            <person name="Mirbahai L."/>
            <person name="Eastwood N."/>
            <person name="Colbourne J.K."/>
            <person name="Zhou J."/>
            <person name="Mallon E."/>
            <person name="Orsini L."/>
        </authorList>
    </citation>
    <scope>NUCLEOTIDE SEQUENCE [LARGE SCALE GENOMIC DNA]</scope>
    <source>
        <strain evidence="7">LRV0_1</strain>
    </source>
</reference>
<dbReference type="Pfam" id="PF12895">
    <property type="entry name" value="ANAPC3"/>
    <property type="match status" value="1"/>
</dbReference>
<dbReference type="EMBL" id="JAOYFB010000037">
    <property type="protein sequence ID" value="KAK4023353.1"/>
    <property type="molecule type" value="Genomic_DNA"/>
</dbReference>
<dbReference type="PANTHER" id="PTHR12558">
    <property type="entry name" value="CELL DIVISION CYCLE 16,23,27"/>
    <property type="match status" value="1"/>
</dbReference>
<keyword evidence="1" id="KW-0677">Repeat</keyword>
<feature type="compositionally biased region" description="Low complexity" evidence="6">
    <location>
        <begin position="381"/>
        <end position="394"/>
    </location>
</feature>
<evidence type="ECO:0000256" key="6">
    <source>
        <dbReference type="SAM" id="MobiDB-lite"/>
    </source>
</evidence>
<feature type="compositionally biased region" description="Polar residues" evidence="6">
    <location>
        <begin position="844"/>
        <end position="854"/>
    </location>
</feature>
<evidence type="ECO:0000256" key="4">
    <source>
        <dbReference type="ARBA" id="ARBA00039307"/>
    </source>
</evidence>
<dbReference type="Pfam" id="PF14559">
    <property type="entry name" value="TPR_19"/>
    <property type="match status" value="1"/>
</dbReference>
<organism evidence="7 8">
    <name type="scientific">Daphnia magna</name>
    <dbReference type="NCBI Taxonomy" id="35525"/>
    <lineage>
        <taxon>Eukaryota</taxon>
        <taxon>Metazoa</taxon>
        <taxon>Ecdysozoa</taxon>
        <taxon>Arthropoda</taxon>
        <taxon>Crustacea</taxon>
        <taxon>Branchiopoda</taxon>
        <taxon>Diplostraca</taxon>
        <taxon>Cladocera</taxon>
        <taxon>Anomopoda</taxon>
        <taxon>Daphniidae</taxon>
        <taxon>Daphnia</taxon>
    </lineage>
</organism>
<feature type="repeat" description="TPR" evidence="5">
    <location>
        <begin position="577"/>
        <end position="610"/>
    </location>
</feature>
<accession>A0ABR0AEE2</accession>
<proteinExistence type="inferred from homology"/>
<sequence length="876" mass="97697">MLVQEPVQAAIWHCLNHYNYWNATFLAEKLQDEINNEESLYLLATCYYRSGKANQARSLLQSKGTQSPQCQYLLAKCCLDLNKLAEAEGTLMGGNIFKQKSLDDVVAEYGDAAAFALVLLGQVYMQTERKFKAIEVLNRALKLNPFLWAAFELLCRLGEKPDAEDVFQLDGLENFSHCHGTNPIASLITAQINQSNDATTKAHIQEPMSVDQISTPILQIPSADVSIVNTSTPLPCVPLIHHNIPNLTPDDQMIPSIPLTSTMAPTRSRARSFRLRSVFKAGQALSPMSPNFGIIPLDTSSASDASQSSMVYLCPSLAPSVAETKETKIMPKRLGGRRETASAAPSVPSRMGVFCQSGNTATPTLSSPPAANVRRSTRLYSSNNSVKENNKSSSRFVVPKLPLKRSKSKLTKSDTPESGLAPISDFQELIGKLDKEDEKPGLQPSYITSAQTPPTNLVHEAVQMQKQSAEGLMSLLRIVGKAFSHLTSYESRQAIDTVEWLSARHKRSSWVLSLMAKAYFELADYKQATRLFQEVREMEPYRTDLMEYYSTALWHLQQEVSLSALAQDMLEQDKMSAATWCCAGNCLDLQKDREQALKFFQRAIQVDPKFAYAYTLLGHQYLALEETEKAMDCFKNAVRVDPIHYNGCISNPRSFIHFQKLYGMGIIYYKQERYSMAEFYFKKALDINKNSPVLKCHVAIVEHALQRTDKALQMLNSALAVEERNPLCKFHRASIYFACDRLDEALAELHELKEIAPREALVYYLMGNVYKKRNETHLALTNFSWANDLDPKGASGARRHIKEVIDPTSSLSLVPVSGISQEPHQASISNDQDEGSTVEGGNHSGASNNFSNESLEMPPLPTMDSGDGDHFYNTTE</sequence>
<keyword evidence="8" id="KW-1185">Reference proteome</keyword>
<feature type="repeat" description="TPR" evidence="5">
    <location>
        <begin position="760"/>
        <end position="793"/>
    </location>
</feature>
<feature type="region of interest" description="Disordered" evidence="6">
    <location>
        <begin position="356"/>
        <end position="400"/>
    </location>
</feature>
<evidence type="ECO:0000313" key="7">
    <source>
        <dbReference type="EMBL" id="KAK4023353.1"/>
    </source>
</evidence>
<dbReference type="PROSITE" id="PS50293">
    <property type="entry name" value="TPR_REGION"/>
    <property type="match status" value="1"/>
</dbReference>
<dbReference type="Pfam" id="PF00515">
    <property type="entry name" value="TPR_1"/>
    <property type="match status" value="1"/>
</dbReference>
<feature type="compositionally biased region" description="Polar residues" evidence="6">
    <location>
        <begin position="821"/>
        <end position="830"/>
    </location>
</feature>
<feature type="region of interest" description="Disordered" evidence="6">
    <location>
        <begin position="821"/>
        <end position="876"/>
    </location>
</feature>
<name>A0ABR0AEE2_9CRUS</name>
<evidence type="ECO:0000256" key="2">
    <source>
        <dbReference type="ARBA" id="ARBA00022803"/>
    </source>
</evidence>
<evidence type="ECO:0000256" key="3">
    <source>
        <dbReference type="ARBA" id="ARBA00038210"/>
    </source>
</evidence>
<feature type="repeat" description="TPR" evidence="5">
    <location>
        <begin position="509"/>
        <end position="542"/>
    </location>
</feature>
<dbReference type="InterPro" id="IPR013105">
    <property type="entry name" value="TPR_2"/>
</dbReference>